<accession>A0A2P5WU12</accession>
<protein>
    <submittedName>
        <fullName evidence="1">Uncharacterized protein</fullName>
    </submittedName>
</protein>
<dbReference type="EMBL" id="KZ666487">
    <property type="protein sequence ID" value="PPR94563.1"/>
    <property type="molecule type" value="Genomic_DNA"/>
</dbReference>
<gene>
    <name evidence="1" type="ORF">GOBAR_AA26101</name>
</gene>
<sequence>MAEFMVGSNNGVDRATKKVRTRLDLTLDKDDSTVDSNGQQTQILRFTKASYKPILVGDSSTLCIILLGLPEGYYSDCLLQAIGQKIVQVKKLDVHTISARWGRFEKVASVKGPSRVGQQAKGKTIVIANGPNKGNSPLMLTNGNNNIQPISEKRSFDDVAIIRPKLDKAMVDLVSDLEKGAERMSIEDDELSRKEVMKDRTPIMIILVVEMST</sequence>
<name>A0A2P5WU12_GOSBA</name>
<evidence type="ECO:0000313" key="1">
    <source>
        <dbReference type="EMBL" id="PPR94563.1"/>
    </source>
</evidence>
<dbReference type="Proteomes" id="UP000239757">
    <property type="component" value="Unassembled WGS sequence"/>
</dbReference>
<dbReference type="AlphaFoldDB" id="A0A2P5WU12"/>
<proteinExistence type="predicted"/>
<reference evidence="1 2" key="1">
    <citation type="submission" date="2015-01" db="EMBL/GenBank/DDBJ databases">
        <title>Genome of allotetraploid Gossypium barbadense reveals genomic plasticity and fiber elongation in cotton evolution.</title>
        <authorList>
            <person name="Chen X."/>
            <person name="Liu X."/>
            <person name="Zhao B."/>
            <person name="Zheng H."/>
            <person name="Hu Y."/>
            <person name="Lu G."/>
            <person name="Yang C."/>
            <person name="Chen J."/>
            <person name="Shan C."/>
            <person name="Zhang L."/>
            <person name="Zhou Y."/>
            <person name="Wang L."/>
            <person name="Guo W."/>
            <person name="Bai Y."/>
            <person name="Ruan J."/>
            <person name="Shangguan X."/>
            <person name="Mao Y."/>
            <person name="Jiang J."/>
            <person name="Zhu Y."/>
            <person name="Lei J."/>
            <person name="Kang H."/>
            <person name="Chen S."/>
            <person name="He X."/>
            <person name="Wang R."/>
            <person name="Wang Y."/>
            <person name="Chen J."/>
            <person name="Wang L."/>
            <person name="Yu S."/>
            <person name="Wang B."/>
            <person name="Wei J."/>
            <person name="Song S."/>
            <person name="Lu X."/>
            <person name="Gao Z."/>
            <person name="Gu W."/>
            <person name="Deng X."/>
            <person name="Ma D."/>
            <person name="Wang S."/>
            <person name="Liang W."/>
            <person name="Fang L."/>
            <person name="Cai C."/>
            <person name="Zhu X."/>
            <person name="Zhou B."/>
            <person name="Zhang Y."/>
            <person name="Chen Z."/>
            <person name="Xu S."/>
            <person name="Zhu R."/>
            <person name="Wang S."/>
            <person name="Zhang T."/>
            <person name="Zhao G."/>
        </authorList>
    </citation>
    <scope>NUCLEOTIDE SEQUENCE [LARGE SCALE GENOMIC DNA]</scope>
    <source>
        <strain evidence="2">cv. Xinhai21</strain>
        <tissue evidence="1">Leaf</tissue>
    </source>
</reference>
<organism evidence="1 2">
    <name type="scientific">Gossypium barbadense</name>
    <name type="common">Sea Island cotton</name>
    <name type="synonym">Hibiscus barbadensis</name>
    <dbReference type="NCBI Taxonomy" id="3634"/>
    <lineage>
        <taxon>Eukaryota</taxon>
        <taxon>Viridiplantae</taxon>
        <taxon>Streptophyta</taxon>
        <taxon>Embryophyta</taxon>
        <taxon>Tracheophyta</taxon>
        <taxon>Spermatophyta</taxon>
        <taxon>Magnoliopsida</taxon>
        <taxon>eudicotyledons</taxon>
        <taxon>Gunneridae</taxon>
        <taxon>Pentapetalae</taxon>
        <taxon>rosids</taxon>
        <taxon>malvids</taxon>
        <taxon>Malvales</taxon>
        <taxon>Malvaceae</taxon>
        <taxon>Malvoideae</taxon>
        <taxon>Gossypium</taxon>
    </lineage>
</organism>
<evidence type="ECO:0000313" key="2">
    <source>
        <dbReference type="Proteomes" id="UP000239757"/>
    </source>
</evidence>